<feature type="domain" description="Kinesin motor" evidence="3">
    <location>
        <begin position="9"/>
        <end position="96"/>
    </location>
</feature>
<dbReference type="PROSITE" id="PS50067">
    <property type="entry name" value="KINESIN_MOTOR_2"/>
    <property type="match status" value="1"/>
</dbReference>
<organism evidence="4 5">
    <name type="scientific">Sesamum indicum</name>
    <name type="common">Oriental sesame</name>
    <name type="synonym">Sesamum orientale</name>
    <dbReference type="NCBI Taxonomy" id="4182"/>
    <lineage>
        <taxon>Eukaryota</taxon>
        <taxon>Viridiplantae</taxon>
        <taxon>Streptophyta</taxon>
        <taxon>Embryophyta</taxon>
        <taxon>Tracheophyta</taxon>
        <taxon>Spermatophyta</taxon>
        <taxon>Magnoliopsida</taxon>
        <taxon>eudicotyledons</taxon>
        <taxon>Gunneridae</taxon>
        <taxon>Pentapetalae</taxon>
        <taxon>asterids</taxon>
        <taxon>lamiids</taxon>
        <taxon>Lamiales</taxon>
        <taxon>Pedaliaceae</taxon>
        <taxon>Sesamum</taxon>
    </lineage>
</organism>
<evidence type="ECO:0000259" key="3">
    <source>
        <dbReference type="PROSITE" id="PS50067"/>
    </source>
</evidence>
<dbReference type="InterPro" id="IPR001752">
    <property type="entry name" value="Kinesin_motor_dom"/>
</dbReference>
<evidence type="ECO:0000313" key="5">
    <source>
        <dbReference type="RefSeq" id="XP_020547156.1"/>
    </source>
</evidence>
<dbReference type="OrthoDB" id="3176171at2759"/>
<evidence type="ECO:0000256" key="1">
    <source>
        <dbReference type="ARBA" id="ARBA00023175"/>
    </source>
</evidence>
<name>A0A8M8UTK9_SESIN</name>
<gene>
    <name evidence="5" type="primary">LOC105179933</name>
</gene>
<dbReference type="GeneID" id="105179933"/>
<dbReference type="PANTHER" id="PTHR47969">
    <property type="entry name" value="CHROMOSOME-ASSOCIATED KINESIN KIF4A-RELATED"/>
    <property type="match status" value="1"/>
</dbReference>
<proteinExistence type="inferred from homology"/>
<dbReference type="GO" id="GO:0005524">
    <property type="term" value="F:ATP binding"/>
    <property type="evidence" value="ECO:0007669"/>
    <property type="project" value="InterPro"/>
</dbReference>
<dbReference type="Pfam" id="PF00225">
    <property type="entry name" value="Kinesin"/>
    <property type="match status" value="1"/>
</dbReference>
<dbReference type="PANTHER" id="PTHR47969:SF6">
    <property type="entry name" value="KINESIN-LIKE PROTEIN KIN-4C"/>
    <property type="match status" value="1"/>
</dbReference>
<keyword evidence="1" id="KW-0505">Motor protein</keyword>
<dbReference type="InterPro" id="IPR027640">
    <property type="entry name" value="Kinesin-like_fam"/>
</dbReference>
<dbReference type="GO" id="GO:0007052">
    <property type="term" value="P:mitotic spindle organization"/>
    <property type="evidence" value="ECO:0007669"/>
    <property type="project" value="TreeGrafter"/>
</dbReference>
<dbReference type="InterPro" id="IPR036961">
    <property type="entry name" value="Kinesin_motor_dom_sf"/>
</dbReference>
<dbReference type="GO" id="GO:0007018">
    <property type="term" value="P:microtubule-based movement"/>
    <property type="evidence" value="ECO:0007669"/>
    <property type="project" value="InterPro"/>
</dbReference>
<dbReference type="KEGG" id="sind:105179933"/>
<reference evidence="5" key="1">
    <citation type="submission" date="2025-08" db="UniProtKB">
        <authorList>
            <consortium name="RefSeq"/>
        </authorList>
    </citation>
    <scope>IDENTIFICATION</scope>
</reference>
<evidence type="ECO:0000313" key="4">
    <source>
        <dbReference type="Proteomes" id="UP000504604"/>
    </source>
</evidence>
<dbReference type="AlphaFoldDB" id="A0A8M8UTK9"/>
<dbReference type="GO" id="GO:0051231">
    <property type="term" value="P:spindle elongation"/>
    <property type="evidence" value="ECO:0007669"/>
    <property type="project" value="TreeGrafter"/>
</dbReference>
<dbReference type="GO" id="GO:0008017">
    <property type="term" value="F:microtubule binding"/>
    <property type="evidence" value="ECO:0007669"/>
    <property type="project" value="InterPro"/>
</dbReference>
<dbReference type="Gene3D" id="3.40.850.10">
    <property type="entry name" value="Kinesin motor domain"/>
    <property type="match status" value="1"/>
</dbReference>
<accession>A0A8M8UTK9</accession>
<dbReference type="InterPro" id="IPR027417">
    <property type="entry name" value="P-loop_NTPase"/>
</dbReference>
<sequence>MDNSESSQSVRVAVNIRPLVTSELLVGCTDCITVYPAEKQVQIGSHAFTFDNIFGSRGSPCSSIFDECVVAPLVDALFHGYNGTVLAYGQVFSLTT</sequence>
<dbReference type="RefSeq" id="XP_020547156.1">
    <property type="nucleotide sequence ID" value="XM_020691497.1"/>
</dbReference>
<comment type="similarity">
    <text evidence="2">Belongs to the TRAFAC class myosin-kinesin ATPase superfamily. Kinesin family.</text>
</comment>
<dbReference type="SUPFAM" id="SSF52540">
    <property type="entry name" value="P-loop containing nucleoside triphosphate hydrolases"/>
    <property type="match status" value="1"/>
</dbReference>
<comment type="caution">
    <text evidence="2">Lacks conserved residue(s) required for the propagation of feature annotation.</text>
</comment>
<protein>
    <submittedName>
        <fullName evidence="5">Kinesin-like protein KIN-4C</fullName>
    </submittedName>
</protein>
<dbReference type="GO" id="GO:0003777">
    <property type="term" value="F:microtubule motor activity"/>
    <property type="evidence" value="ECO:0007669"/>
    <property type="project" value="InterPro"/>
</dbReference>
<evidence type="ECO:0000256" key="2">
    <source>
        <dbReference type="PROSITE-ProRule" id="PRU00283"/>
    </source>
</evidence>
<keyword evidence="4" id="KW-1185">Reference proteome</keyword>
<dbReference type="Proteomes" id="UP000504604">
    <property type="component" value="Unplaced"/>
</dbReference>
<dbReference type="GO" id="GO:0005875">
    <property type="term" value="C:microtubule associated complex"/>
    <property type="evidence" value="ECO:0007669"/>
    <property type="project" value="TreeGrafter"/>
</dbReference>